<dbReference type="PANTHER" id="PTHR44379">
    <property type="entry name" value="OXIDOREDUCTASE WITH IRON-SULFUR SUBUNIT"/>
    <property type="match status" value="1"/>
</dbReference>
<organism evidence="7 8">
    <name type="scientific">Candidatus Mediterraneibacter quadrami</name>
    <dbReference type="NCBI Taxonomy" id="2838684"/>
    <lineage>
        <taxon>Bacteria</taxon>
        <taxon>Bacillati</taxon>
        <taxon>Bacillota</taxon>
        <taxon>Clostridia</taxon>
        <taxon>Lachnospirales</taxon>
        <taxon>Lachnospiraceae</taxon>
        <taxon>Mediterraneibacter</taxon>
    </lineage>
</organism>
<reference evidence="7" key="2">
    <citation type="submission" date="2021-04" db="EMBL/GenBank/DDBJ databases">
        <authorList>
            <person name="Gilroy R."/>
        </authorList>
    </citation>
    <scope>NUCLEOTIDE SEQUENCE</scope>
    <source>
        <strain evidence="7">ChiBcec15-3976</strain>
    </source>
</reference>
<evidence type="ECO:0000256" key="2">
    <source>
        <dbReference type="ARBA" id="ARBA00022723"/>
    </source>
</evidence>
<evidence type="ECO:0000256" key="5">
    <source>
        <dbReference type="ARBA" id="ARBA00023014"/>
    </source>
</evidence>
<dbReference type="InterPro" id="IPR012675">
    <property type="entry name" value="Beta-grasp_dom_sf"/>
</dbReference>
<keyword evidence="3" id="KW-0560">Oxidoreductase</keyword>
<dbReference type="Gene3D" id="1.10.150.120">
    <property type="entry name" value="[2Fe-2S]-binding domain"/>
    <property type="match status" value="1"/>
</dbReference>
<name>A0A9D2RD51_9FIRM</name>
<keyword evidence="2" id="KW-0479">Metal-binding</keyword>
<dbReference type="InterPro" id="IPR001041">
    <property type="entry name" value="2Fe-2S_ferredoxin-type"/>
</dbReference>
<keyword evidence="4" id="KW-0408">Iron</keyword>
<dbReference type="SUPFAM" id="SSF47741">
    <property type="entry name" value="CO dehydrogenase ISP C-domain like"/>
    <property type="match status" value="1"/>
</dbReference>
<accession>A0A9D2RD51</accession>
<feature type="domain" description="2Fe-2S ferredoxin-type" evidence="6">
    <location>
        <begin position="1"/>
        <end position="76"/>
    </location>
</feature>
<dbReference type="GO" id="GO:0016491">
    <property type="term" value="F:oxidoreductase activity"/>
    <property type="evidence" value="ECO:0007669"/>
    <property type="project" value="UniProtKB-KW"/>
</dbReference>
<dbReference type="Gene3D" id="3.10.20.30">
    <property type="match status" value="1"/>
</dbReference>
<dbReference type="AlphaFoldDB" id="A0A9D2RD51"/>
<dbReference type="PANTHER" id="PTHR44379:SF5">
    <property type="entry name" value="OXIDOREDUCTASE WITH IRON-SULFUR SUBUNIT"/>
    <property type="match status" value="1"/>
</dbReference>
<evidence type="ECO:0000256" key="3">
    <source>
        <dbReference type="ARBA" id="ARBA00023002"/>
    </source>
</evidence>
<proteinExistence type="predicted"/>
<dbReference type="SUPFAM" id="SSF54292">
    <property type="entry name" value="2Fe-2S ferredoxin-like"/>
    <property type="match status" value="1"/>
</dbReference>
<dbReference type="CDD" id="cd00207">
    <property type="entry name" value="fer2"/>
    <property type="match status" value="1"/>
</dbReference>
<protein>
    <submittedName>
        <fullName evidence="7">2Fe-2S iron-sulfur cluster binding domain-containing protein</fullName>
    </submittedName>
</protein>
<gene>
    <name evidence="7" type="ORF">H9910_02085</name>
</gene>
<dbReference type="PROSITE" id="PS51085">
    <property type="entry name" value="2FE2S_FER_2"/>
    <property type="match status" value="1"/>
</dbReference>
<evidence type="ECO:0000313" key="7">
    <source>
        <dbReference type="EMBL" id="HJD41789.1"/>
    </source>
</evidence>
<dbReference type="InterPro" id="IPR036884">
    <property type="entry name" value="2Fe-2S-bd_dom_sf"/>
</dbReference>
<dbReference type="Pfam" id="PF01799">
    <property type="entry name" value="Fer2_2"/>
    <property type="match status" value="1"/>
</dbReference>
<dbReference type="GO" id="GO:0051537">
    <property type="term" value="F:2 iron, 2 sulfur cluster binding"/>
    <property type="evidence" value="ECO:0007669"/>
    <property type="project" value="UniProtKB-KW"/>
</dbReference>
<dbReference type="InterPro" id="IPR002888">
    <property type="entry name" value="2Fe-2S-bd"/>
</dbReference>
<dbReference type="GO" id="GO:0046872">
    <property type="term" value="F:metal ion binding"/>
    <property type="evidence" value="ECO:0007669"/>
    <property type="project" value="UniProtKB-KW"/>
</dbReference>
<evidence type="ECO:0000256" key="1">
    <source>
        <dbReference type="ARBA" id="ARBA00022714"/>
    </source>
</evidence>
<dbReference type="Pfam" id="PF00111">
    <property type="entry name" value="Fer2"/>
    <property type="match status" value="1"/>
</dbReference>
<dbReference type="InterPro" id="IPR051452">
    <property type="entry name" value="Diverse_Oxidoreductases"/>
</dbReference>
<sequence length="156" mass="17121">MEIRFILNKKQISIDVKADAVLMDVLRSLGCKSIKCGCETTNCGLCTVWINGKSRLSCSVLAASVDGCEITTLEGVEEEAAEFGRFLAAEGGEQCGFCSPGFIMNVLAMKRELQDPDLEEIKEYLAGNLCRCTGYMSQLRAIQKYMAAQKEKEVQA</sequence>
<comment type="caution">
    <text evidence="7">The sequence shown here is derived from an EMBL/GenBank/DDBJ whole genome shotgun (WGS) entry which is preliminary data.</text>
</comment>
<keyword evidence="5" id="KW-0411">Iron-sulfur</keyword>
<keyword evidence="1" id="KW-0001">2Fe-2S</keyword>
<evidence type="ECO:0000313" key="8">
    <source>
        <dbReference type="Proteomes" id="UP000823909"/>
    </source>
</evidence>
<evidence type="ECO:0000256" key="4">
    <source>
        <dbReference type="ARBA" id="ARBA00023004"/>
    </source>
</evidence>
<dbReference type="InterPro" id="IPR036010">
    <property type="entry name" value="2Fe-2S_ferredoxin-like_sf"/>
</dbReference>
<dbReference type="Proteomes" id="UP000823909">
    <property type="component" value="Unassembled WGS sequence"/>
</dbReference>
<dbReference type="EMBL" id="DWUU01000015">
    <property type="protein sequence ID" value="HJD41789.1"/>
    <property type="molecule type" value="Genomic_DNA"/>
</dbReference>
<evidence type="ECO:0000259" key="6">
    <source>
        <dbReference type="PROSITE" id="PS51085"/>
    </source>
</evidence>
<reference evidence="7" key="1">
    <citation type="journal article" date="2021" name="PeerJ">
        <title>Extensive microbial diversity within the chicken gut microbiome revealed by metagenomics and culture.</title>
        <authorList>
            <person name="Gilroy R."/>
            <person name="Ravi A."/>
            <person name="Getino M."/>
            <person name="Pursley I."/>
            <person name="Horton D.L."/>
            <person name="Alikhan N.F."/>
            <person name="Baker D."/>
            <person name="Gharbi K."/>
            <person name="Hall N."/>
            <person name="Watson M."/>
            <person name="Adriaenssens E.M."/>
            <person name="Foster-Nyarko E."/>
            <person name="Jarju S."/>
            <person name="Secka A."/>
            <person name="Antonio M."/>
            <person name="Oren A."/>
            <person name="Chaudhuri R.R."/>
            <person name="La Ragione R."/>
            <person name="Hildebrand F."/>
            <person name="Pallen M.J."/>
        </authorList>
    </citation>
    <scope>NUCLEOTIDE SEQUENCE</scope>
    <source>
        <strain evidence="7">ChiBcec15-3976</strain>
    </source>
</reference>